<dbReference type="InterPro" id="IPR027417">
    <property type="entry name" value="P-loop_NTPase"/>
</dbReference>
<dbReference type="PANTHER" id="PTHR13696:SF52">
    <property type="entry name" value="PARA FAMILY PROTEIN CT_582"/>
    <property type="match status" value="1"/>
</dbReference>
<dbReference type="AlphaFoldDB" id="A0A1L3LSY8"/>
<dbReference type="PANTHER" id="PTHR13696">
    <property type="entry name" value="P-LOOP CONTAINING NUCLEOSIDE TRIPHOSPHATE HYDROLASE"/>
    <property type="match status" value="1"/>
</dbReference>
<evidence type="ECO:0000313" key="2">
    <source>
        <dbReference type="EMBL" id="APG93201.1"/>
    </source>
</evidence>
<dbReference type="InterPro" id="IPR017818">
    <property type="entry name" value="Plasmid_partition_RepA"/>
</dbReference>
<dbReference type="NCBIfam" id="NF010443">
    <property type="entry name" value="PRK13869.1"/>
    <property type="match status" value="1"/>
</dbReference>
<accession>A0A1L3LSY8</accession>
<dbReference type="CDD" id="cd02042">
    <property type="entry name" value="ParAB_family"/>
    <property type="match status" value="1"/>
</dbReference>
<dbReference type="SUPFAM" id="SSF52540">
    <property type="entry name" value="P-loop containing nucleoside triphosphate hydrolases"/>
    <property type="match status" value="1"/>
</dbReference>
<dbReference type="InterPro" id="IPR025669">
    <property type="entry name" value="AAA_dom"/>
</dbReference>
<name>A0A1L3LSY8_9HYPH</name>
<dbReference type="Gene3D" id="3.40.50.300">
    <property type="entry name" value="P-loop containing nucleotide triphosphate hydrolases"/>
    <property type="match status" value="1"/>
</dbReference>
<dbReference type="InterPro" id="IPR050678">
    <property type="entry name" value="DNA_Partitioning_ATPase"/>
</dbReference>
<dbReference type="Pfam" id="PF13614">
    <property type="entry name" value="AAA_31"/>
    <property type="match status" value="1"/>
</dbReference>
<dbReference type="NCBIfam" id="TIGR03453">
    <property type="entry name" value="partition_RepA"/>
    <property type="match status" value="1"/>
</dbReference>
<keyword evidence="3" id="KW-1185">Reference proteome</keyword>
<evidence type="ECO:0000259" key="1">
    <source>
        <dbReference type="Pfam" id="PF13614"/>
    </source>
</evidence>
<keyword evidence="2" id="KW-0614">Plasmid</keyword>
<feature type="domain" description="AAA" evidence="1">
    <location>
        <begin position="128"/>
        <end position="307"/>
    </location>
</feature>
<reference evidence="2 3" key="1">
    <citation type="submission" date="2015-10" db="EMBL/GenBank/DDBJ databases">
        <title>Genomic differences between typical nodule nitrogen-fixing rhizobial strains and those coming from bean seeds.</title>
        <authorList>
            <person name="Peralta H."/>
            <person name="Aguilar-Vera A."/>
            <person name="Diaz R."/>
            <person name="Mora Y."/>
            <person name="Martinez-Batallar G."/>
            <person name="Salazar E."/>
            <person name="Vargas-Lagunas C."/>
            <person name="Encarnacion S."/>
            <person name="Girard L."/>
            <person name="Mora J."/>
        </authorList>
    </citation>
    <scope>NUCLEOTIDE SEQUENCE [LARGE SCALE GENOMIC DNA]</scope>
    <source>
        <strain evidence="2 3">CFNEI 73</strain>
        <plasmid evidence="2 3">B</plasmid>
    </source>
</reference>
<geneLocation type="plasmid" evidence="2 3">
    <name>B</name>
</geneLocation>
<organism evidence="2 3">
    <name type="scientific">Sinorhizobium americanum</name>
    <dbReference type="NCBI Taxonomy" id="194963"/>
    <lineage>
        <taxon>Bacteria</taxon>
        <taxon>Pseudomonadati</taxon>
        <taxon>Pseudomonadota</taxon>
        <taxon>Alphaproteobacteria</taxon>
        <taxon>Hyphomicrobiales</taxon>
        <taxon>Rhizobiaceae</taxon>
        <taxon>Sinorhizobium/Ensifer group</taxon>
        <taxon>Sinorhizobium</taxon>
    </lineage>
</organism>
<proteinExistence type="predicted"/>
<protein>
    <submittedName>
        <fullName evidence="2">Replication protein RepA</fullName>
    </submittedName>
</protein>
<gene>
    <name evidence="2" type="primary">repA</name>
    <name evidence="2" type="ORF">SAMCFNEI73_pB0001</name>
</gene>
<dbReference type="Gene3D" id="1.10.1660.10">
    <property type="match status" value="1"/>
</dbReference>
<dbReference type="Proteomes" id="UP000182306">
    <property type="component" value="Plasmid B"/>
</dbReference>
<dbReference type="KEGG" id="same:SAMCFNEI73_pB0001"/>
<evidence type="ECO:0000313" key="3">
    <source>
        <dbReference type="Proteomes" id="UP000182306"/>
    </source>
</evidence>
<sequence>MKKASRVMTTMNMRPENMIESSAEKISRQSQLLSAQLQSLRERIYEPNAIKTLKTYTSREVAGLLGIAESTLRQMSLDGEGVIPDRHDNGRRAYTLEQINETREHLARKRPNDALEFLPRRRGSDKLQVIAVANFKGGSAKTTTTVHLAHYLAIAGLRVLALDLDPQASLSAMFGYQPEFDVDENETVYAAIRYDDRRRPIRDVIRKTYFSGIDLIPANLELMEYEHETPQAIADGHGRGDEIFFRRLSSVIREVEADYDVVLIDAPPQLGYLTLGALCAATGLLITIHPAMIDVASMNQFLAMMSDLMYVIEERGGVLKHDFIRYVITRHNPNDGPQVNVVTLLRSLFKEDVLAPAVVETTAIASAGLEKKSLYEMSRGSVGRDTLNRALESVDSVNKEILRHIKEVWGRS</sequence>
<dbReference type="EMBL" id="CP013109">
    <property type="protein sequence ID" value="APG93201.1"/>
    <property type="molecule type" value="Genomic_DNA"/>
</dbReference>